<reference evidence="2 3" key="1">
    <citation type="journal article" date="2013" name="Genome Biol.">
        <title>Draft genome of the mountain pine beetle, Dendroctonus ponderosae Hopkins, a major forest pest.</title>
        <authorList>
            <person name="Keeling C.I."/>
            <person name="Yuen M.M."/>
            <person name="Liao N.Y."/>
            <person name="Docking T.R."/>
            <person name="Chan S.K."/>
            <person name="Taylor G.A."/>
            <person name="Palmquist D.L."/>
            <person name="Jackman S.D."/>
            <person name="Nguyen A."/>
            <person name="Li M."/>
            <person name="Henderson H."/>
            <person name="Janes J.K."/>
            <person name="Zhao Y."/>
            <person name="Pandoh P."/>
            <person name="Moore R."/>
            <person name="Sperling F.A."/>
            <person name="Huber D.P."/>
            <person name="Birol I."/>
            <person name="Jones S.J."/>
            <person name="Bohlmann J."/>
        </authorList>
    </citation>
    <scope>NUCLEOTIDE SEQUENCE</scope>
</reference>
<organism evidence="2 3">
    <name type="scientific">Dendroctonus ponderosae</name>
    <name type="common">Mountain pine beetle</name>
    <dbReference type="NCBI Taxonomy" id="77166"/>
    <lineage>
        <taxon>Eukaryota</taxon>
        <taxon>Metazoa</taxon>
        <taxon>Ecdysozoa</taxon>
        <taxon>Arthropoda</taxon>
        <taxon>Hexapoda</taxon>
        <taxon>Insecta</taxon>
        <taxon>Pterygota</taxon>
        <taxon>Neoptera</taxon>
        <taxon>Endopterygota</taxon>
        <taxon>Coleoptera</taxon>
        <taxon>Polyphaga</taxon>
        <taxon>Cucujiformia</taxon>
        <taxon>Curculionidae</taxon>
        <taxon>Scolytinae</taxon>
        <taxon>Dendroctonus</taxon>
    </lineage>
</organism>
<accession>U4UGS3</accession>
<evidence type="ECO:0000313" key="2">
    <source>
        <dbReference type="EMBL" id="ERL89090.1"/>
    </source>
</evidence>
<sequence length="257" mass="26453">MDPVGPWYTSYNRIAAHAAAGEHHSLAAAAAAAAAAASTTTTAASAPATVLPGGFLSPPAVGYETVFSPLFHGAVAASGAKPHYVAQVTPQHRALAAQAAASKQASENAEFHPQAQVFFEQGASAWQQNSPFGILPHESVVPTSAGKTVAYESFNAAHFAAAQQSISNHINSQIAANSKAATSNRSQSPQVSTATVKSNSTQPNATAFFQKVGTAKRSLPPTLPICNSHVLCPRLPPLKNTGCLRLPIERLSGRAGV</sequence>
<dbReference type="EMBL" id="KB632144">
    <property type="protein sequence ID" value="ERL89090.1"/>
    <property type="molecule type" value="Genomic_DNA"/>
</dbReference>
<evidence type="ECO:0000256" key="1">
    <source>
        <dbReference type="SAM" id="MobiDB-lite"/>
    </source>
</evidence>
<evidence type="ECO:0000313" key="3">
    <source>
        <dbReference type="Proteomes" id="UP000030742"/>
    </source>
</evidence>
<feature type="region of interest" description="Disordered" evidence="1">
    <location>
        <begin position="177"/>
        <end position="200"/>
    </location>
</feature>
<dbReference type="OrthoDB" id="21499at2759"/>
<dbReference type="Proteomes" id="UP000030742">
    <property type="component" value="Unassembled WGS sequence"/>
</dbReference>
<gene>
    <name evidence="2" type="ORF">D910_06467</name>
</gene>
<dbReference type="AlphaFoldDB" id="U4UGS3"/>
<proteinExistence type="predicted"/>
<protein>
    <submittedName>
        <fullName evidence="2">Uncharacterized protein</fullName>
    </submittedName>
</protein>
<name>U4UGS3_DENPD</name>